<name>A0A2S9JLS3_9SPHI</name>
<dbReference type="SUPFAM" id="SSF103515">
    <property type="entry name" value="Autotransporter"/>
    <property type="match status" value="1"/>
</dbReference>
<gene>
    <name evidence="1" type="ORF">C5749_11260</name>
</gene>
<protein>
    <submittedName>
        <fullName evidence="1">Uncharacterized protein</fullName>
    </submittedName>
</protein>
<comment type="caution">
    <text evidence="1">The sequence shown here is derived from an EMBL/GenBank/DDBJ whole genome shotgun (WGS) entry which is preliminary data.</text>
</comment>
<proteinExistence type="predicted"/>
<dbReference type="AlphaFoldDB" id="A0A2S9JLS3"/>
<dbReference type="InterPro" id="IPR023614">
    <property type="entry name" value="Porin_dom_sf"/>
</dbReference>
<accession>A0A2S9JLS3</accession>
<dbReference type="EMBL" id="PVBS01000002">
    <property type="protein sequence ID" value="PRD54066.1"/>
    <property type="molecule type" value="Genomic_DNA"/>
</dbReference>
<dbReference type="OrthoDB" id="5886641at2"/>
<evidence type="ECO:0000313" key="2">
    <source>
        <dbReference type="Proteomes" id="UP000238642"/>
    </source>
</evidence>
<dbReference type="Gene3D" id="2.40.160.10">
    <property type="entry name" value="Porin"/>
    <property type="match status" value="1"/>
</dbReference>
<dbReference type="Proteomes" id="UP000238642">
    <property type="component" value="Unassembled WGS sequence"/>
</dbReference>
<evidence type="ECO:0000313" key="1">
    <source>
        <dbReference type="EMBL" id="PRD54066.1"/>
    </source>
</evidence>
<reference evidence="1 2" key="1">
    <citation type="submission" date="2018-02" db="EMBL/GenBank/DDBJ databases">
        <title>The draft genome of Sphingobacterium gobiense H7.</title>
        <authorList>
            <person name="Li L."/>
            <person name="Liu L."/>
            <person name="Zhang X."/>
            <person name="Wang T."/>
            <person name="Liang L."/>
        </authorList>
    </citation>
    <scope>NUCLEOTIDE SEQUENCE [LARGE SCALE GENOMIC DNA]</scope>
    <source>
        <strain evidence="1 2">ACCC 05757</strain>
    </source>
</reference>
<dbReference type="InterPro" id="IPR036709">
    <property type="entry name" value="Autotransporte_beta_dom_sf"/>
</dbReference>
<sequence>MILISFYRIKKLKMLKKLVPCCFCSIFVNISNLLNFNISIMNKRYLFLLLLFCMTLPGVQAQSFMHPKKHNFSIGPIAGYDYDIKGPIYGGGLMYEFRPFKNVGFTAGFNYEQTRKDFSESSFGDETLRHEVYALHVGARYYIGDFYLGGALGAGHDKGTFKTADGDERSGGSAYSLYKSVGAGYQISLRNQDAIEVEAGTFGTSNSMKVGGTVRYKFRR</sequence>
<organism evidence="1 2">
    <name type="scientific">Sphingobacterium gobiense</name>
    <dbReference type="NCBI Taxonomy" id="1382456"/>
    <lineage>
        <taxon>Bacteria</taxon>
        <taxon>Pseudomonadati</taxon>
        <taxon>Bacteroidota</taxon>
        <taxon>Sphingobacteriia</taxon>
        <taxon>Sphingobacteriales</taxon>
        <taxon>Sphingobacteriaceae</taxon>
        <taxon>Sphingobacterium</taxon>
    </lineage>
</organism>
<keyword evidence="2" id="KW-1185">Reference proteome</keyword>